<evidence type="ECO:0000256" key="3">
    <source>
        <dbReference type="ARBA" id="ARBA00023125"/>
    </source>
</evidence>
<dbReference type="CDD" id="cd01392">
    <property type="entry name" value="HTH_LacI"/>
    <property type="match status" value="1"/>
</dbReference>
<dbReference type="Pfam" id="PF00356">
    <property type="entry name" value="LacI"/>
    <property type="match status" value="1"/>
</dbReference>
<dbReference type="SUPFAM" id="SSF47413">
    <property type="entry name" value="lambda repressor-like DNA-binding domains"/>
    <property type="match status" value="1"/>
</dbReference>
<evidence type="ECO:0000256" key="4">
    <source>
        <dbReference type="ARBA" id="ARBA00023163"/>
    </source>
</evidence>
<dbReference type="SUPFAM" id="SSF53822">
    <property type="entry name" value="Periplasmic binding protein-like I"/>
    <property type="match status" value="1"/>
</dbReference>
<reference evidence="6 7" key="1">
    <citation type="submission" date="2013-06" db="EMBL/GenBank/DDBJ databases">
        <authorList>
            <person name="Weinstock G."/>
            <person name="Sodergren E."/>
            <person name="Lobos E.A."/>
            <person name="Fulton L."/>
            <person name="Fulton R."/>
            <person name="Courtney L."/>
            <person name="Fronick C."/>
            <person name="O'Laughlin M."/>
            <person name="Godfrey J."/>
            <person name="Wilson R.M."/>
            <person name="Miner T."/>
            <person name="Farmer C."/>
            <person name="Delehaunty K."/>
            <person name="Cordes M."/>
            <person name="Minx P."/>
            <person name="Tomlinson C."/>
            <person name="Chen J."/>
            <person name="Wollam A."/>
            <person name="Pepin K.H."/>
            <person name="Bhonagiri V."/>
            <person name="Zhang X."/>
            <person name="Warren W."/>
            <person name="Mitreva M."/>
            <person name="Mardis E.R."/>
            <person name="Wilson R.K."/>
        </authorList>
    </citation>
    <scope>NUCLEOTIDE SEQUENCE [LARGE SCALE GENOMIC DNA]</scope>
    <source>
        <strain evidence="6 7">SD2A-2</strain>
    </source>
</reference>
<sequence>MESFPSFGIIIPEILLRGVVREVKTTMKDVAALAGVGVGTVSRVINGVKVKEVTKEKVMAAISELNYEPDEYARGMKTNSSNTIALILPTIWHPFFSEFAYYVEEALSQKNYKLFLCNANGSAEKEKEYIQMVKQSKVDGIIGITYSDIDKYVSSNLPFVSIDRHFSEQVSYVTADNYLGGQIAAQELLTRNCKNLCYVGGVSPYPNETNNRKAGFYNICEENKIAVKVLDMPEPISNLEEQLLAFFSDNPEIDSIFTINDFMALDVIKAQKKLGKEAPKDFQIIGFDGVKLSLQKDYLLSTIVQPIEEMAKVSVETLMAMILNEEPPKRVVVPVFFHAGETTKE</sequence>
<dbReference type="EMBL" id="ATIT01000109">
    <property type="protein sequence ID" value="EPI10606.1"/>
    <property type="molecule type" value="Genomic_DNA"/>
</dbReference>
<protein>
    <submittedName>
        <fullName evidence="6">Transcriptional regulator, LacI family</fullName>
    </submittedName>
</protein>
<dbReference type="PROSITE" id="PS00356">
    <property type="entry name" value="HTH_LACI_1"/>
    <property type="match status" value="1"/>
</dbReference>
<dbReference type="GO" id="GO:0003700">
    <property type="term" value="F:DNA-binding transcription factor activity"/>
    <property type="evidence" value="ECO:0007669"/>
    <property type="project" value="TreeGrafter"/>
</dbReference>
<keyword evidence="1" id="KW-0678">Repressor</keyword>
<keyword evidence="4" id="KW-0804">Transcription</keyword>
<evidence type="ECO:0000256" key="2">
    <source>
        <dbReference type="ARBA" id="ARBA00023015"/>
    </source>
</evidence>
<dbReference type="Proteomes" id="UP000014622">
    <property type="component" value="Unassembled WGS sequence"/>
</dbReference>
<dbReference type="PROSITE" id="PS50932">
    <property type="entry name" value="HTH_LACI_2"/>
    <property type="match status" value="1"/>
</dbReference>
<organism evidence="6 7">
    <name type="scientific">Enterococcus faecium SD2A-2</name>
    <dbReference type="NCBI Taxonomy" id="1244154"/>
    <lineage>
        <taxon>Bacteria</taxon>
        <taxon>Bacillati</taxon>
        <taxon>Bacillota</taxon>
        <taxon>Bacilli</taxon>
        <taxon>Lactobacillales</taxon>
        <taxon>Enterococcaceae</taxon>
        <taxon>Enterococcus</taxon>
    </lineage>
</organism>
<dbReference type="Gene3D" id="1.10.260.40">
    <property type="entry name" value="lambda repressor-like DNA-binding domains"/>
    <property type="match status" value="1"/>
</dbReference>
<dbReference type="InterPro" id="IPR028082">
    <property type="entry name" value="Peripla_BP_I"/>
</dbReference>
<evidence type="ECO:0000259" key="5">
    <source>
        <dbReference type="PROSITE" id="PS50932"/>
    </source>
</evidence>
<dbReference type="GO" id="GO:0000976">
    <property type="term" value="F:transcription cis-regulatory region binding"/>
    <property type="evidence" value="ECO:0007669"/>
    <property type="project" value="TreeGrafter"/>
</dbReference>
<dbReference type="PANTHER" id="PTHR30146:SF95">
    <property type="entry name" value="RIBOSE OPERON REPRESSOR"/>
    <property type="match status" value="1"/>
</dbReference>
<accession>A0AB73A945</accession>
<feature type="domain" description="HTH lacI-type" evidence="5">
    <location>
        <begin position="25"/>
        <end position="78"/>
    </location>
</feature>
<comment type="caution">
    <text evidence="6">The sequence shown here is derived from an EMBL/GenBank/DDBJ whole genome shotgun (WGS) entry which is preliminary data.</text>
</comment>
<dbReference type="PRINTS" id="PR00036">
    <property type="entry name" value="HTHLACI"/>
</dbReference>
<dbReference type="InterPro" id="IPR025997">
    <property type="entry name" value="SBP_2_dom"/>
</dbReference>
<keyword evidence="3" id="KW-0238">DNA-binding</keyword>
<gene>
    <name evidence="6" type="ORF">D356_02042</name>
</gene>
<dbReference type="Gene3D" id="3.40.50.2300">
    <property type="match status" value="2"/>
</dbReference>
<evidence type="ECO:0000256" key="1">
    <source>
        <dbReference type="ARBA" id="ARBA00022491"/>
    </source>
</evidence>
<dbReference type="InterPro" id="IPR010982">
    <property type="entry name" value="Lambda_DNA-bd_dom_sf"/>
</dbReference>
<dbReference type="Pfam" id="PF13407">
    <property type="entry name" value="Peripla_BP_4"/>
    <property type="match status" value="1"/>
</dbReference>
<dbReference type="CDD" id="cd06291">
    <property type="entry name" value="PBP1_Qymf-like"/>
    <property type="match status" value="1"/>
</dbReference>
<evidence type="ECO:0000313" key="7">
    <source>
        <dbReference type="Proteomes" id="UP000014622"/>
    </source>
</evidence>
<keyword evidence="2" id="KW-0805">Transcription regulation</keyword>
<name>A0AB73A945_ENTFC</name>
<evidence type="ECO:0000313" key="6">
    <source>
        <dbReference type="EMBL" id="EPI10606.1"/>
    </source>
</evidence>
<dbReference type="PANTHER" id="PTHR30146">
    <property type="entry name" value="LACI-RELATED TRANSCRIPTIONAL REPRESSOR"/>
    <property type="match status" value="1"/>
</dbReference>
<dbReference type="InterPro" id="IPR000843">
    <property type="entry name" value="HTH_LacI"/>
</dbReference>
<proteinExistence type="predicted"/>
<dbReference type="SMART" id="SM00354">
    <property type="entry name" value="HTH_LACI"/>
    <property type="match status" value="1"/>
</dbReference>
<dbReference type="AlphaFoldDB" id="A0AB73A945"/>